<reference evidence="2 3" key="1">
    <citation type="submission" date="2018-03" db="EMBL/GenBank/DDBJ databases">
        <title>Genomic Encyclopedia of Archaeal and Bacterial Type Strains, Phase II (KMG-II): from individual species to whole genera.</title>
        <authorList>
            <person name="Goeker M."/>
        </authorList>
    </citation>
    <scope>NUCLEOTIDE SEQUENCE [LARGE SCALE GENOMIC DNA]</scope>
    <source>
        <strain evidence="2 3">DSM 18107</strain>
    </source>
</reference>
<protein>
    <submittedName>
        <fullName evidence="2">Outer membrane protein with beta-barrel domain</fullName>
    </submittedName>
</protein>
<evidence type="ECO:0000313" key="3">
    <source>
        <dbReference type="Proteomes" id="UP000240978"/>
    </source>
</evidence>
<evidence type="ECO:0000259" key="1">
    <source>
        <dbReference type="Pfam" id="PF13568"/>
    </source>
</evidence>
<dbReference type="EMBL" id="PYGK01000001">
    <property type="protein sequence ID" value="PSL35655.1"/>
    <property type="molecule type" value="Genomic_DNA"/>
</dbReference>
<dbReference type="AlphaFoldDB" id="A0A2P8GNY7"/>
<name>A0A2P8GNY7_9BACT</name>
<sequence>MTGRSRVMNPKEPYIKRTIQVHLLQHNVKRMSKFFTLFFLTLLISLLPLHAQVSLGLRGGLTLSATQIKNSQGYKSNSLGTSSQLTNLHADLMINVPVYRRLYFQPLIRYITKGAYLRPLPSKQGVFVESANQLKLHYLEVPLNMVLKFPVSLGKIVVGAGPYVAYGLNGTYDLDLIYNGSVVSTDSHAIEFNYKDRGIAPGTQLRRFDAGGNLMVGIEFNNLMVVGANLTRGFLNLDRTNSAKITNSYFSLSLGILLDREDY</sequence>
<proteinExistence type="predicted"/>
<gene>
    <name evidence="2" type="ORF">CLV42_101417</name>
</gene>
<accession>A0A2P8GNY7</accession>
<evidence type="ECO:0000313" key="2">
    <source>
        <dbReference type="EMBL" id="PSL35655.1"/>
    </source>
</evidence>
<keyword evidence="3" id="KW-1185">Reference proteome</keyword>
<dbReference type="Proteomes" id="UP000240978">
    <property type="component" value="Unassembled WGS sequence"/>
</dbReference>
<organism evidence="2 3">
    <name type="scientific">Chitinophaga ginsengisoli</name>
    <dbReference type="NCBI Taxonomy" id="363837"/>
    <lineage>
        <taxon>Bacteria</taxon>
        <taxon>Pseudomonadati</taxon>
        <taxon>Bacteroidota</taxon>
        <taxon>Chitinophagia</taxon>
        <taxon>Chitinophagales</taxon>
        <taxon>Chitinophagaceae</taxon>
        <taxon>Chitinophaga</taxon>
    </lineage>
</organism>
<comment type="caution">
    <text evidence="2">The sequence shown here is derived from an EMBL/GenBank/DDBJ whole genome shotgun (WGS) entry which is preliminary data.</text>
</comment>
<dbReference type="Pfam" id="PF13568">
    <property type="entry name" value="OMP_b-brl_2"/>
    <property type="match status" value="1"/>
</dbReference>
<dbReference type="InterPro" id="IPR025665">
    <property type="entry name" value="Beta-barrel_OMP_2"/>
</dbReference>
<feature type="domain" description="Outer membrane protein beta-barrel" evidence="1">
    <location>
        <begin position="53"/>
        <end position="237"/>
    </location>
</feature>